<accession>A0A7W3STM8</accession>
<dbReference type="Proteomes" id="UP000567067">
    <property type="component" value="Unassembled WGS sequence"/>
</dbReference>
<evidence type="ECO:0000313" key="2">
    <source>
        <dbReference type="Proteomes" id="UP000567067"/>
    </source>
</evidence>
<name>A0A7W3STM8_9BACL</name>
<sequence length="173" mass="20389">MNNEAFSKAFLKITLHRMCDLYFQKLKVTLSGLSQNDLWAESYEDSNTIGGIVLHVCEHIARSCLRLKNLENELKKGFENYFPHENMNSQELTDAFECQLNEWKSIMYEFIKQGRPLNEEHIHQLYHLVEHTGYHLGQIIDRVQGNIKKKFEFCSNGLNETYLRNKIESDNIM</sequence>
<keyword evidence="2" id="KW-1185">Reference proteome</keyword>
<protein>
    <recommendedName>
        <fullName evidence="3">DinB-like domain-containing protein</fullName>
    </recommendedName>
</protein>
<evidence type="ECO:0000313" key="1">
    <source>
        <dbReference type="EMBL" id="MBA9086037.1"/>
    </source>
</evidence>
<evidence type="ECO:0008006" key="3">
    <source>
        <dbReference type="Google" id="ProtNLM"/>
    </source>
</evidence>
<dbReference type="AlphaFoldDB" id="A0A7W3STM8"/>
<dbReference type="EMBL" id="JACJIP010000015">
    <property type="protein sequence ID" value="MBA9086037.1"/>
    <property type="molecule type" value="Genomic_DNA"/>
</dbReference>
<dbReference type="SUPFAM" id="SSF109854">
    <property type="entry name" value="DinB/YfiT-like putative metalloenzymes"/>
    <property type="match status" value="1"/>
</dbReference>
<dbReference type="Gene3D" id="1.20.120.450">
    <property type="entry name" value="dinb family like domain"/>
    <property type="match status" value="1"/>
</dbReference>
<dbReference type="RefSeq" id="WP_182535945.1">
    <property type="nucleotide sequence ID" value="NZ_JACJIP010000015.1"/>
</dbReference>
<dbReference type="InterPro" id="IPR034660">
    <property type="entry name" value="DinB/YfiT-like"/>
</dbReference>
<proteinExistence type="predicted"/>
<comment type="caution">
    <text evidence="1">The sequence shown here is derived from an EMBL/GenBank/DDBJ whole genome shotgun (WGS) entry which is preliminary data.</text>
</comment>
<reference evidence="1 2" key="1">
    <citation type="submission" date="2020-08" db="EMBL/GenBank/DDBJ databases">
        <title>Genomic Encyclopedia of Type Strains, Phase III (KMG-III): the genomes of soil and plant-associated and newly described type strains.</title>
        <authorList>
            <person name="Whitman W."/>
        </authorList>
    </citation>
    <scope>NUCLEOTIDE SEQUENCE [LARGE SCALE GENOMIC DNA]</scope>
    <source>
        <strain evidence="1 2">CECT 8693</strain>
    </source>
</reference>
<gene>
    <name evidence="1" type="ORF">FHR92_002510</name>
</gene>
<organism evidence="1 2">
    <name type="scientific">Fontibacillus solani</name>
    <dbReference type="NCBI Taxonomy" id="1572857"/>
    <lineage>
        <taxon>Bacteria</taxon>
        <taxon>Bacillati</taxon>
        <taxon>Bacillota</taxon>
        <taxon>Bacilli</taxon>
        <taxon>Bacillales</taxon>
        <taxon>Paenibacillaceae</taxon>
        <taxon>Fontibacillus</taxon>
    </lineage>
</organism>